<proteinExistence type="predicted"/>
<evidence type="ECO:0000313" key="2">
    <source>
        <dbReference type="Proteomes" id="UP001190700"/>
    </source>
</evidence>
<dbReference type="Proteomes" id="UP001190700">
    <property type="component" value="Unassembled WGS sequence"/>
</dbReference>
<sequence length="74" mass="8458">MLYHVLVDDVLEPKSEAELHLLSREDATERDGRRALPLIRLDPADFYKSVIDRYPLPEALAKISLIVSLVNPIF</sequence>
<keyword evidence="2" id="KW-1185">Reference proteome</keyword>
<reference evidence="1 2" key="1">
    <citation type="journal article" date="2015" name="Genome Biol. Evol.">
        <title>Comparative Genomics of a Bacterivorous Green Alga Reveals Evolutionary Causalities and Consequences of Phago-Mixotrophic Mode of Nutrition.</title>
        <authorList>
            <person name="Burns J.A."/>
            <person name="Paasch A."/>
            <person name="Narechania A."/>
            <person name="Kim E."/>
        </authorList>
    </citation>
    <scope>NUCLEOTIDE SEQUENCE [LARGE SCALE GENOMIC DNA]</scope>
    <source>
        <strain evidence="1 2">PLY_AMNH</strain>
    </source>
</reference>
<dbReference type="AlphaFoldDB" id="A0AAE0G917"/>
<dbReference type="EMBL" id="LGRX02008239">
    <property type="protein sequence ID" value="KAK3273817.1"/>
    <property type="molecule type" value="Genomic_DNA"/>
</dbReference>
<gene>
    <name evidence="1" type="ORF">CYMTET_17964</name>
</gene>
<comment type="caution">
    <text evidence="1">The sequence shown here is derived from an EMBL/GenBank/DDBJ whole genome shotgun (WGS) entry which is preliminary data.</text>
</comment>
<accession>A0AAE0G917</accession>
<evidence type="ECO:0000313" key="1">
    <source>
        <dbReference type="EMBL" id="KAK3273817.1"/>
    </source>
</evidence>
<name>A0AAE0G917_9CHLO</name>
<protein>
    <submittedName>
        <fullName evidence="1">Uncharacterized protein</fullName>
    </submittedName>
</protein>
<organism evidence="1 2">
    <name type="scientific">Cymbomonas tetramitiformis</name>
    <dbReference type="NCBI Taxonomy" id="36881"/>
    <lineage>
        <taxon>Eukaryota</taxon>
        <taxon>Viridiplantae</taxon>
        <taxon>Chlorophyta</taxon>
        <taxon>Pyramimonadophyceae</taxon>
        <taxon>Pyramimonadales</taxon>
        <taxon>Pyramimonadaceae</taxon>
        <taxon>Cymbomonas</taxon>
    </lineage>
</organism>